<dbReference type="EMBL" id="UINC01077955">
    <property type="protein sequence ID" value="SVC18561.1"/>
    <property type="molecule type" value="Genomic_DNA"/>
</dbReference>
<gene>
    <name evidence="1" type="ORF">METZ01_LOCUS271415</name>
</gene>
<evidence type="ECO:0000313" key="1">
    <source>
        <dbReference type="EMBL" id="SVC18561.1"/>
    </source>
</evidence>
<dbReference type="AlphaFoldDB" id="A0A382K7B6"/>
<accession>A0A382K7B6</accession>
<protein>
    <submittedName>
        <fullName evidence="1">Uncharacterized protein</fullName>
    </submittedName>
</protein>
<proteinExistence type="predicted"/>
<name>A0A382K7B6_9ZZZZ</name>
<reference evidence="1" key="1">
    <citation type="submission" date="2018-05" db="EMBL/GenBank/DDBJ databases">
        <authorList>
            <person name="Lanie J.A."/>
            <person name="Ng W.-L."/>
            <person name="Kazmierczak K.M."/>
            <person name="Andrzejewski T.M."/>
            <person name="Davidsen T.M."/>
            <person name="Wayne K.J."/>
            <person name="Tettelin H."/>
            <person name="Glass J.I."/>
            <person name="Rusch D."/>
            <person name="Podicherti R."/>
            <person name="Tsui H.-C.T."/>
            <person name="Winkler M.E."/>
        </authorList>
    </citation>
    <scope>NUCLEOTIDE SEQUENCE</scope>
</reference>
<organism evidence="1">
    <name type="scientific">marine metagenome</name>
    <dbReference type="NCBI Taxonomy" id="408172"/>
    <lineage>
        <taxon>unclassified sequences</taxon>
        <taxon>metagenomes</taxon>
        <taxon>ecological metagenomes</taxon>
    </lineage>
</organism>
<sequence>MDRVTDIDRRDEVLAYSHTYANPERGLQVRQNLTRHQGGVPHAPSIHES</sequence>